<evidence type="ECO:0000256" key="3">
    <source>
        <dbReference type="PROSITE-ProRule" id="PRU00339"/>
    </source>
</evidence>
<dbReference type="Proteomes" id="UP000278222">
    <property type="component" value="Unassembled WGS sequence"/>
</dbReference>
<evidence type="ECO:0000313" key="6">
    <source>
        <dbReference type="Proteomes" id="UP000278222"/>
    </source>
</evidence>
<feature type="region of interest" description="Disordered" evidence="4">
    <location>
        <begin position="56"/>
        <end position="80"/>
    </location>
</feature>
<protein>
    <submittedName>
        <fullName evidence="5">Uncharacterized protein</fullName>
    </submittedName>
</protein>
<organism evidence="5 6">
    <name type="scientific">Stella humosa</name>
    <dbReference type="NCBI Taxonomy" id="94"/>
    <lineage>
        <taxon>Bacteria</taxon>
        <taxon>Pseudomonadati</taxon>
        <taxon>Pseudomonadota</taxon>
        <taxon>Alphaproteobacteria</taxon>
        <taxon>Rhodospirillales</taxon>
        <taxon>Stellaceae</taxon>
        <taxon>Stella</taxon>
    </lineage>
</organism>
<feature type="repeat" description="TPR" evidence="3">
    <location>
        <begin position="219"/>
        <end position="252"/>
    </location>
</feature>
<keyword evidence="6" id="KW-1185">Reference proteome</keyword>
<proteinExistence type="predicted"/>
<dbReference type="SUPFAM" id="SSF48452">
    <property type="entry name" value="TPR-like"/>
    <property type="match status" value="1"/>
</dbReference>
<keyword evidence="1" id="KW-0677">Repeat</keyword>
<reference evidence="5 6" key="1">
    <citation type="submission" date="2018-11" db="EMBL/GenBank/DDBJ databases">
        <title>Genomic Encyclopedia of Type Strains, Phase IV (KMG-IV): sequencing the most valuable type-strain genomes for metagenomic binning, comparative biology and taxonomic classification.</title>
        <authorList>
            <person name="Goeker M."/>
        </authorList>
    </citation>
    <scope>NUCLEOTIDE SEQUENCE [LARGE SCALE GENOMIC DNA]</scope>
    <source>
        <strain evidence="5 6">DSM 5900</strain>
    </source>
</reference>
<evidence type="ECO:0000256" key="1">
    <source>
        <dbReference type="ARBA" id="ARBA00022737"/>
    </source>
</evidence>
<dbReference type="Gene3D" id="1.25.40.10">
    <property type="entry name" value="Tetratricopeptide repeat domain"/>
    <property type="match status" value="2"/>
</dbReference>
<keyword evidence="2 3" id="KW-0802">TPR repeat</keyword>
<accession>A0A3N1LGM4</accession>
<feature type="repeat" description="TPR" evidence="3">
    <location>
        <begin position="185"/>
        <end position="218"/>
    </location>
</feature>
<feature type="compositionally biased region" description="Pro residues" evidence="4">
    <location>
        <begin position="65"/>
        <end position="75"/>
    </location>
</feature>
<comment type="caution">
    <text evidence="5">The sequence shown here is derived from an EMBL/GenBank/DDBJ whole genome shotgun (WGS) entry which is preliminary data.</text>
</comment>
<sequence length="314" mass="33653">MRQACGITGWQGAGYRGRNLSSAGGSASVRRMVTTPTRLALAALALLLTATPSLAQGQRPAASRQPPPAAAPAPPAQQANNEEYTRCMRQARTQGTEAFEAATAWEGRGGGLQARHCAAVALLTLGQPAEAAIRLERLGTTGQGDAIRVRVELLSQAAQAWLAARMPERAHAVLTQAVKIAPDDADLWIDRGVVLGSARNYWEAIDDLNRAIELAPRRADPLVLRATAYRWVGSLELAEEDLARALTLDPRSVDALLERGIIRRLRNDATQARADWIQVLRLAPDGPAGDAARANLEKLDVKVEPGTGQQPARR</sequence>
<name>A0A3N1LGM4_9PROT</name>
<evidence type="ECO:0000256" key="2">
    <source>
        <dbReference type="ARBA" id="ARBA00022803"/>
    </source>
</evidence>
<dbReference type="EMBL" id="RJKX01000014">
    <property type="protein sequence ID" value="ROP90647.1"/>
    <property type="molecule type" value="Genomic_DNA"/>
</dbReference>
<dbReference type="PANTHER" id="PTHR44858">
    <property type="entry name" value="TETRATRICOPEPTIDE REPEAT PROTEIN 6"/>
    <property type="match status" value="1"/>
</dbReference>
<dbReference type="Pfam" id="PF13371">
    <property type="entry name" value="TPR_9"/>
    <property type="match status" value="1"/>
</dbReference>
<gene>
    <name evidence="5" type="ORF">EDC65_2501</name>
</gene>
<dbReference type="AlphaFoldDB" id="A0A3N1LGM4"/>
<dbReference type="InterPro" id="IPR050498">
    <property type="entry name" value="Ycf3"/>
</dbReference>
<dbReference type="SMART" id="SM00028">
    <property type="entry name" value="TPR"/>
    <property type="match status" value="4"/>
</dbReference>
<dbReference type="PROSITE" id="PS50005">
    <property type="entry name" value="TPR"/>
    <property type="match status" value="2"/>
</dbReference>
<dbReference type="InterPro" id="IPR011990">
    <property type="entry name" value="TPR-like_helical_dom_sf"/>
</dbReference>
<dbReference type="InterPro" id="IPR019734">
    <property type="entry name" value="TPR_rpt"/>
</dbReference>
<evidence type="ECO:0000256" key="4">
    <source>
        <dbReference type="SAM" id="MobiDB-lite"/>
    </source>
</evidence>
<dbReference type="PANTHER" id="PTHR44858:SF1">
    <property type="entry name" value="UDP-N-ACETYLGLUCOSAMINE--PEPTIDE N-ACETYLGLUCOSAMINYLTRANSFERASE SPINDLY-RELATED"/>
    <property type="match status" value="1"/>
</dbReference>
<evidence type="ECO:0000313" key="5">
    <source>
        <dbReference type="EMBL" id="ROP90647.1"/>
    </source>
</evidence>